<evidence type="ECO:0000313" key="11">
    <source>
        <dbReference type="EMBL" id="AER67263.1"/>
    </source>
</evidence>
<evidence type="ECO:0000256" key="2">
    <source>
        <dbReference type="ARBA" id="ARBA00022448"/>
    </source>
</evidence>
<dbReference type="STRING" id="580340.Tlie_1541"/>
<feature type="transmembrane region" description="Helical" evidence="9">
    <location>
        <begin position="56"/>
        <end position="75"/>
    </location>
</feature>
<feature type="transmembrane region" description="Helical" evidence="9">
    <location>
        <begin position="21"/>
        <end position="44"/>
    </location>
</feature>
<accession>G7V7E7</accession>
<dbReference type="Proteomes" id="UP000005868">
    <property type="component" value="Chromosome"/>
</dbReference>
<dbReference type="GO" id="GO:0022857">
    <property type="term" value="F:transmembrane transporter activity"/>
    <property type="evidence" value="ECO:0007669"/>
    <property type="project" value="TreeGrafter"/>
</dbReference>
<keyword evidence="7 9" id="KW-0472">Membrane</keyword>
<keyword evidence="4" id="KW-0997">Cell inner membrane</keyword>
<reference evidence="12" key="1">
    <citation type="submission" date="2011-10" db="EMBL/GenBank/DDBJ databases">
        <title>The complete genome of chromosome of Thermovirga lienii DSM 17291.</title>
        <authorList>
            <consortium name="US DOE Joint Genome Institute (JGI-PGF)"/>
            <person name="Lucas S."/>
            <person name="Copeland A."/>
            <person name="Lapidus A."/>
            <person name="Glavina del Rio T."/>
            <person name="Dalin E."/>
            <person name="Tice H."/>
            <person name="Bruce D."/>
            <person name="Goodwin L."/>
            <person name="Pitluck S."/>
            <person name="Peters L."/>
            <person name="Mikhailova N."/>
            <person name="Saunders E."/>
            <person name="Kyrpides N."/>
            <person name="Mavromatis K."/>
            <person name="Ivanova N."/>
            <person name="Last F.I."/>
            <person name="Brettin T."/>
            <person name="Detter J.C."/>
            <person name="Han C."/>
            <person name="Larimer F."/>
            <person name="Land M."/>
            <person name="Hauser L."/>
            <person name="Markowitz V."/>
            <person name="Cheng J.-F."/>
            <person name="Hugenholtz P."/>
            <person name="Woyke T."/>
            <person name="Wu D."/>
            <person name="Spring S."/>
            <person name="Schroeder M."/>
            <person name="Brambilla E.-M."/>
            <person name="Klenk H.-P."/>
            <person name="Eisen J.A."/>
        </authorList>
    </citation>
    <scope>NUCLEOTIDE SEQUENCE [LARGE SCALE GENOMIC DNA]</scope>
    <source>
        <strain evidence="12">ATCC BAA-1197 / DSM 17291 / Cas60314</strain>
    </source>
</reference>
<feature type="transmembrane region" description="Helical" evidence="9">
    <location>
        <begin position="96"/>
        <end position="115"/>
    </location>
</feature>
<feature type="transmembrane region" description="Helical" evidence="9">
    <location>
        <begin position="135"/>
        <end position="156"/>
    </location>
</feature>
<keyword evidence="6 9" id="KW-1133">Transmembrane helix</keyword>
<comment type="subcellular location">
    <subcellularLocation>
        <location evidence="1">Cell inner membrane</location>
        <topology evidence="1">Multi-pass membrane protein</topology>
    </subcellularLocation>
</comment>
<keyword evidence="5 9" id="KW-0812">Transmembrane</keyword>
<keyword evidence="12" id="KW-1185">Reference proteome</keyword>
<dbReference type="KEGG" id="tli:Tlie_1541"/>
<dbReference type="PANTHER" id="PTHR35011:SF2">
    <property type="entry name" value="2,3-DIKETO-L-GULONATE TRAP TRANSPORTER SMALL PERMEASE PROTEIN YIAM"/>
    <property type="match status" value="1"/>
</dbReference>
<evidence type="ECO:0000256" key="5">
    <source>
        <dbReference type="ARBA" id="ARBA00022692"/>
    </source>
</evidence>
<name>G7V7E7_THELD</name>
<evidence type="ECO:0000259" key="10">
    <source>
        <dbReference type="Pfam" id="PF04290"/>
    </source>
</evidence>
<dbReference type="EMBL" id="CP003096">
    <property type="protein sequence ID" value="AER67263.1"/>
    <property type="molecule type" value="Genomic_DNA"/>
</dbReference>
<dbReference type="InterPro" id="IPR055348">
    <property type="entry name" value="DctQ"/>
</dbReference>
<sequence length="165" mass="18816">MERRGWETLESLSRIIERTSALLAGSLLIINIMDIVMGIVFRYLLKNSVIWTEEVARYSLVWLVMLGAAGALTRGDHMAIDFLVPKFPGWLKKTSVFLRLTIQVIVLFVLIWYGAQNVRGTWHMKTMALGIPKAIVLMAVPLGMSILLVQLLLLEFMKTRKDENR</sequence>
<evidence type="ECO:0000256" key="1">
    <source>
        <dbReference type="ARBA" id="ARBA00004429"/>
    </source>
</evidence>
<dbReference type="eggNOG" id="COG3090">
    <property type="taxonomic scope" value="Bacteria"/>
</dbReference>
<protein>
    <submittedName>
        <fullName evidence="11">Tripartite ATP-independent periplasmic transporter DctQ component</fullName>
    </submittedName>
</protein>
<proteinExistence type="inferred from homology"/>
<evidence type="ECO:0000256" key="6">
    <source>
        <dbReference type="ARBA" id="ARBA00022989"/>
    </source>
</evidence>
<dbReference type="InterPro" id="IPR007387">
    <property type="entry name" value="TRAP_DctQ"/>
</dbReference>
<dbReference type="GO" id="GO:0005886">
    <property type="term" value="C:plasma membrane"/>
    <property type="evidence" value="ECO:0007669"/>
    <property type="project" value="UniProtKB-SubCell"/>
</dbReference>
<evidence type="ECO:0000256" key="4">
    <source>
        <dbReference type="ARBA" id="ARBA00022519"/>
    </source>
</evidence>
<dbReference type="Pfam" id="PF04290">
    <property type="entry name" value="DctQ"/>
    <property type="match status" value="1"/>
</dbReference>
<evidence type="ECO:0000256" key="7">
    <source>
        <dbReference type="ARBA" id="ARBA00023136"/>
    </source>
</evidence>
<evidence type="ECO:0000313" key="12">
    <source>
        <dbReference type="Proteomes" id="UP000005868"/>
    </source>
</evidence>
<dbReference type="PANTHER" id="PTHR35011">
    <property type="entry name" value="2,3-DIKETO-L-GULONATE TRAP TRANSPORTER SMALL PERMEASE PROTEIN YIAM"/>
    <property type="match status" value="1"/>
</dbReference>
<evidence type="ECO:0000256" key="9">
    <source>
        <dbReference type="SAM" id="Phobius"/>
    </source>
</evidence>
<evidence type="ECO:0000256" key="8">
    <source>
        <dbReference type="ARBA" id="ARBA00038436"/>
    </source>
</evidence>
<keyword evidence="3" id="KW-1003">Cell membrane</keyword>
<gene>
    <name evidence="11" type="ordered locus">Tlie_1541</name>
</gene>
<dbReference type="AlphaFoldDB" id="G7V7E7"/>
<feature type="domain" description="Tripartite ATP-independent periplasmic transporters DctQ component" evidence="10">
    <location>
        <begin position="35"/>
        <end position="152"/>
    </location>
</feature>
<comment type="similarity">
    <text evidence="8">Belongs to the TRAP transporter small permease family.</text>
</comment>
<evidence type="ECO:0000256" key="3">
    <source>
        <dbReference type="ARBA" id="ARBA00022475"/>
    </source>
</evidence>
<dbReference type="HOGENOM" id="CLU_086356_9_4_0"/>
<reference evidence="11 12" key="2">
    <citation type="journal article" date="2012" name="Stand. Genomic Sci.">
        <title>Genome sequence of the moderately thermophilic, amino-acid-degrading and sulfur-reducing bacterium Thermovirga lienii type strain (Cas60314(T)).</title>
        <authorList>
            <person name="Goker M."/>
            <person name="Saunders E."/>
            <person name="Lapidus A."/>
            <person name="Nolan M."/>
            <person name="Lucas S."/>
            <person name="Hammon N."/>
            <person name="Deshpande S."/>
            <person name="Cheng J.F."/>
            <person name="Han C."/>
            <person name="Tapia R."/>
            <person name="Goodwin L.A."/>
            <person name="Pitluck S."/>
            <person name="Liolios K."/>
            <person name="Mavromatis K."/>
            <person name="Pagani I."/>
            <person name="Ivanova N."/>
            <person name="Mikhailova N."/>
            <person name="Pati A."/>
            <person name="Chen A."/>
            <person name="Palaniappan K."/>
            <person name="Land M."/>
            <person name="Chang Y.J."/>
            <person name="Jeffries C.D."/>
            <person name="Brambilla E.M."/>
            <person name="Rohde M."/>
            <person name="Spring S."/>
            <person name="Detter J.C."/>
            <person name="Woyke T."/>
            <person name="Bristow J."/>
            <person name="Eisen J.A."/>
            <person name="Markowitz V."/>
            <person name="Hugenholtz P."/>
            <person name="Kyrpides N.C."/>
            <person name="Klenk H.P."/>
        </authorList>
    </citation>
    <scope>NUCLEOTIDE SEQUENCE [LARGE SCALE GENOMIC DNA]</scope>
    <source>
        <strain evidence="12">ATCC BAA-1197 / DSM 17291 / Cas60314</strain>
    </source>
</reference>
<dbReference type="GO" id="GO:0015740">
    <property type="term" value="P:C4-dicarboxylate transport"/>
    <property type="evidence" value="ECO:0007669"/>
    <property type="project" value="TreeGrafter"/>
</dbReference>
<organism evidence="11 12">
    <name type="scientific">Thermovirga lienii (strain ATCC BAA-1197 / DSM 17291 / Cas60314)</name>
    <dbReference type="NCBI Taxonomy" id="580340"/>
    <lineage>
        <taxon>Bacteria</taxon>
        <taxon>Thermotogati</taxon>
        <taxon>Synergistota</taxon>
        <taxon>Synergistia</taxon>
        <taxon>Synergistales</taxon>
        <taxon>Thermovirgaceae</taxon>
        <taxon>Thermovirga</taxon>
    </lineage>
</organism>
<keyword evidence="2" id="KW-0813">Transport</keyword>
<dbReference type="OrthoDB" id="7843639at2"/>